<dbReference type="AlphaFoldDB" id="A0A0E9R9I0"/>
<organism evidence="1">
    <name type="scientific">Anguilla anguilla</name>
    <name type="common">European freshwater eel</name>
    <name type="synonym">Muraena anguilla</name>
    <dbReference type="NCBI Taxonomy" id="7936"/>
    <lineage>
        <taxon>Eukaryota</taxon>
        <taxon>Metazoa</taxon>
        <taxon>Chordata</taxon>
        <taxon>Craniata</taxon>
        <taxon>Vertebrata</taxon>
        <taxon>Euteleostomi</taxon>
        <taxon>Actinopterygii</taxon>
        <taxon>Neopterygii</taxon>
        <taxon>Teleostei</taxon>
        <taxon>Anguilliformes</taxon>
        <taxon>Anguillidae</taxon>
        <taxon>Anguilla</taxon>
    </lineage>
</organism>
<evidence type="ECO:0000313" key="1">
    <source>
        <dbReference type="EMBL" id="JAH25791.1"/>
    </source>
</evidence>
<proteinExistence type="predicted"/>
<accession>A0A0E9R9I0</accession>
<dbReference type="EMBL" id="GBXM01082786">
    <property type="protein sequence ID" value="JAH25791.1"/>
    <property type="molecule type" value="Transcribed_RNA"/>
</dbReference>
<sequence length="30" mass="3674">MNWTLNSFCPERVHLELQIKQRLGCQLFLR</sequence>
<reference evidence="1" key="2">
    <citation type="journal article" date="2015" name="Fish Shellfish Immunol.">
        <title>Early steps in the European eel (Anguilla anguilla)-Vibrio vulnificus interaction in the gills: Role of the RtxA13 toxin.</title>
        <authorList>
            <person name="Callol A."/>
            <person name="Pajuelo D."/>
            <person name="Ebbesson L."/>
            <person name="Teles M."/>
            <person name="MacKenzie S."/>
            <person name="Amaro C."/>
        </authorList>
    </citation>
    <scope>NUCLEOTIDE SEQUENCE</scope>
</reference>
<name>A0A0E9R9I0_ANGAN</name>
<protein>
    <submittedName>
        <fullName evidence="1">Uncharacterized protein</fullName>
    </submittedName>
</protein>
<reference evidence="1" key="1">
    <citation type="submission" date="2014-11" db="EMBL/GenBank/DDBJ databases">
        <authorList>
            <person name="Amaro Gonzalez C."/>
        </authorList>
    </citation>
    <scope>NUCLEOTIDE SEQUENCE</scope>
</reference>